<protein>
    <submittedName>
        <fullName evidence="2">Uncharacterized conserved protein YjiS, DUF1127 family</fullName>
    </submittedName>
</protein>
<gene>
    <name evidence="2" type="ORF">SAMN05444007_103214</name>
</gene>
<evidence type="ECO:0000313" key="3">
    <source>
        <dbReference type="Proteomes" id="UP000199379"/>
    </source>
</evidence>
<evidence type="ECO:0000259" key="1">
    <source>
        <dbReference type="Pfam" id="PF06568"/>
    </source>
</evidence>
<evidence type="ECO:0000313" key="2">
    <source>
        <dbReference type="EMBL" id="SEJ05153.1"/>
    </source>
</evidence>
<sequence>MTPAAHTRHLQMLTASPRLPLIASLAVRFAVMVTTWEKRRRTRLNLGRLDDRILADVGLTRHQARTESARLFWQP</sequence>
<dbReference type="Pfam" id="PF06568">
    <property type="entry name" value="YjiS-like"/>
    <property type="match status" value="1"/>
</dbReference>
<dbReference type="OrthoDB" id="8005167at2"/>
<keyword evidence="3" id="KW-1185">Reference proteome</keyword>
<dbReference type="Proteomes" id="UP000199379">
    <property type="component" value="Unassembled WGS sequence"/>
</dbReference>
<dbReference type="RefSeq" id="WP_092363611.1">
    <property type="nucleotide sequence ID" value="NZ_BMGV01000003.1"/>
</dbReference>
<dbReference type="EMBL" id="FNYD01000003">
    <property type="protein sequence ID" value="SEJ05153.1"/>
    <property type="molecule type" value="Genomic_DNA"/>
</dbReference>
<proteinExistence type="predicted"/>
<accession>A0A1H6VKM4</accession>
<dbReference type="AlphaFoldDB" id="A0A1H6VKM4"/>
<reference evidence="2 3" key="1">
    <citation type="submission" date="2016-10" db="EMBL/GenBank/DDBJ databases">
        <authorList>
            <person name="de Groot N.N."/>
        </authorList>
    </citation>
    <scope>NUCLEOTIDE SEQUENCE [LARGE SCALE GENOMIC DNA]</scope>
    <source>
        <strain evidence="2 3">DSM 29340</strain>
    </source>
</reference>
<organism evidence="2 3">
    <name type="scientific">Cribrihabitans marinus</name>
    <dbReference type="NCBI Taxonomy" id="1227549"/>
    <lineage>
        <taxon>Bacteria</taxon>
        <taxon>Pseudomonadati</taxon>
        <taxon>Pseudomonadota</taxon>
        <taxon>Alphaproteobacteria</taxon>
        <taxon>Rhodobacterales</taxon>
        <taxon>Paracoccaceae</taxon>
        <taxon>Cribrihabitans</taxon>
    </lineage>
</organism>
<feature type="domain" description="YjiS-like" evidence="1">
    <location>
        <begin position="36"/>
        <end position="65"/>
    </location>
</feature>
<name>A0A1H6VKM4_9RHOB</name>
<dbReference type="InterPro" id="IPR009506">
    <property type="entry name" value="YjiS-like"/>
</dbReference>
<dbReference type="STRING" id="1227549.SAMN05444007_103214"/>